<proteinExistence type="predicted"/>
<sequence length="69" mass="7798">MNRKSQTNRASEMNRKAGSDVVKDDSGVPDIHPKYQGSVPHRITDTNQRRIRTLQAFVDCISNVPISLF</sequence>
<name>A0A8J2M223_9BILA</name>
<gene>
    <name evidence="2" type="ORF">CJOHNSTONI_LOCUS4003</name>
</gene>
<comment type="caution">
    <text evidence="2">The sequence shown here is derived from an EMBL/GenBank/DDBJ whole genome shotgun (WGS) entry which is preliminary data.</text>
</comment>
<evidence type="ECO:0000313" key="2">
    <source>
        <dbReference type="EMBL" id="CAG9533809.1"/>
    </source>
</evidence>
<accession>A0A8J2M223</accession>
<feature type="compositionally biased region" description="Polar residues" evidence="1">
    <location>
        <begin position="1"/>
        <end position="11"/>
    </location>
</feature>
<organism evidence="2 3">
    <name type="scientific">Cercopithifilaria johnstoni</name>
    <dbReference type="NCBI Taxonomy" id="2874296"/>
    <lineage>
        <taxon>Eukaryota</taxon>
        <taxon>Metazoa</taxon>
        <taxon>Ecdysozoa</taxon>
        <taxon>Nematoda</taxon>
        <taxon>Chromadorea</taxon>
        <taxon>Rhabditida</taxon>
        <taxon>Spirurina</taxon>
        <taxon>Spiruromorpha</taxon>
        <taxon>Filarioidea</taxon>
        <taxon>Onchocercidae</taxon>
        <taxon>Cercopithifilaria</taxon>
    </lineage>
</organism>
<dbReference type="AlphaFoldDB" id="A0A8J2M223"/>
<evidence type="ECO:0000313" key="3">
    <source>
        <dbReference type="Proteomes" id="UP000746747"/>
    </source>
</evidence>
<reference evidence="2" key="1">
    <citation type="submission" date="2021-09" db="EMBL/GenBank/DDBJ databases">
        <authorList>
            <consortium name="Pathogen Informatics"/>
        </authorList>
    </citation>
    <scope>NUCLEOTIDE SEQUENCE</scope>
</reference>
<dbReference type="Proteomes" id="UP000746747">
    <property type="component" value="Unassembled WGS sequence"/>
</dbReference>
<evidence type="ECO:0000256" key="1">
    <source>
        <dbReference type="SAM" id="MobiDB-lite"/>
    </source>
</evidence>
<keyword evidence="3" id="KW-1185">Reference proteome</keyword>
<dbReference type="EMBL" id="CAKAEH010001270">
    <property type="protein sequence ID" value="CAG9533809.1"/>
    <property type="molecule type" value="Genomic_DNA"/>
</dbReference>
<feature type="compositionally biased region" description="Basic and acidic residues" evidence="1">
    <location>
        <begin position="12"/>
        <end position="26"/>
    </location>
</feature>
<feature type="region of interest" description="Disordered" evidence="1">
    <location>
        <begin position="1"/>
        <end position="44"/>
    </location>
</feature>
<protein>
    <submittedName>
        <fullName evidence="2">Uncharacterized protein</fullName>
    </submittedName>
</protein>